<dbReference type="AlphaFoldDB" id="A0A2I1PCA1"/>
<evidence type="ECO:0000259" key="1">
    <source>
        <dbReference type="Pfam" id="PF13399"/>
    </source>
</evidence>
<dbReference type="EMBL" id="PKIZ01000005">
    <property type="protein sequence ID" value="PKZ42221.1"/>
    <property type="molecule type" value="Genomic_DNA"/>
</dbReference>
<dbReference type="InterPro" id="IPR050922">
    <property type="entry name" value="LytR/CpsA/Psr_CW_biosynth"/>
</dbReference>
<keyword evidence="3" id="KW-1185">Reference proteome</keyword>
<dbReference type="PANTHER" id="PTHR33392">
    <property type="entry name" value="POLYISOPRENYL-TEICHOIC ACID--PEPTIDOGLYCAN TEICHOIC ACID TRANSFERASE TAGU"/>
    <property type="match status" value="1"/>
</dbReference>
<dbReference type="PANTHER" id="PTHR33392:SF6">
    <property type="entry name" value="POLYISOPRENYL-TEICHOIC ACID--PEPTIDOGLYCAN TEICHOIC ACID TRANSFERASE TAGU"/>
    <property type="match status" value="1"/>
</dbReference>
<comment type="caution">
    <text evidence="2">The sequence shown here is derived from an EMBL/GenBank/DDBJ whole genome shotgun (WGS) entry which is preliminary data.</text>
</comment>
<gene>
    <name evidence="2" type="ORF">CYJ76_04060</name>
</gene>
<name>A0A2I1PCA1_9MICO</name>
<sequence length="266" mass="28284">MHHARLAAITTAVLLAATTLSSCRSLGNEAKYPQDPIPGHCDDWGELHAPDHAAVQVSVLNNGAGAGAAATAAREFEARGFTVLTTGNESDDAPRDATVVRYGPMGLTAARTVAQQIEGARMLRDERRNPSVDVVLGNSFEQLARQPAAAPDQVRMNVYNTTSAVGRAAETAQALRDRGFTVDKVGNDPEKKWYPDDTAIIRHGAASEPVARTVAAQVPGARLSDDGRTDRTVDLVLGAKFEKVTDDYTEPEAVPEVKEGARIGCD</sequence>
<evidence type="ECO:0000313" key="3">
    <source>
        <dbReference type="Proteomes" id="UP000234206"/>
    </source>
</evidence>
<organism evidence="2 3">
    <name type="scientific">Kytococcus schroeteri</name>
    <dbReference type="NCBI Taxonomy" id="138300"/>
    <lineage>
        <taxon>Bacteria</taxon>
        <taxon>Bacillati</taxon>
        <taxon>Actinomycetota</taxon>
        <taxon>Actinomycetes</taxon>
        <taxon>Micrococcales</taxon>
        <taxon>Kytococcaceae</taxon>
        <taxon>Kytococcus</taxon>
    </lineage>
</organism>
<dbReference type="Gene3D" id="3.30.70.2390">
    <property type="match status" value="2"/>
</dbReference>
<accession>A0A2I1PCA1</accession>
<feature type="domain" description="LytR/CpsA/Psr regulator C-terminal" evidence="1">
    <location>
        <begin position="153"/>
        <end position="241"/>
    </location>
</feature>
<reference evidence="2 3" key="1">
    <citation type="submission" date="2017-12" db="EMBL/GenBank/DDBJ databases">
        <title>Phylogenetic diversity of female urinary microbiome.</title>
        <authorList>
            <person name="Thomas-White K."/>
            <person name="Wolfe A.J."/>
        </authorList>
    </citation>
    <scope>NUCLEOTIDE SEQUENCE [LARGE SCALE GENOMIC DNA]</scope>
    <source>
        <strain evidence="2 3">UMB1298</strain>
    </source>
</reference>
<protein>
    <recommendedName>
        <fullName evidence="1">LytR/CpsA/Psr regulator C-terminal domain-containing protein</fullName>
    </recommendedName>
</protein>
<dbReference type="Proteomes" id="UP000234206">
    <property type="component" value="Unassembled WGS sequence"/>
</dbReference>
<dbReference type="RefSeq" id="WP_101849315.1">
    <property type="nucleotide sequence ID" value="NZ_PKIZ01000005.1"/>
</dbReference>
<dbReference type="PROSITE" id="PS51257">
    <property type="entry name" value="PROKAR_LIPOPROTEIN"/>
    <property type="match status" value="1"/>
</dbReference>
<feature type="domain" description="LytR/CpsA/Psr regulator C-terminal" evidence="1">
    <location>
        <begin position="55"/>
        <end position="140"/>
    </location>
</feature>
<evidence type="ECO:0000313" key="2">
    <source>
        <dbReference type="EMBL" id="PKZ42221.1"/>
    </source>
</evidence>
<dbReference type="Pfam" id="PF13399">
    <property type="entry name" value="LytR_C"/>
    <property type="match status" value="2"/>
</dbReference>
<dbReference type="OrthoDB" id="4864198at2"/>
<proteinExistence type="predicted"/>
<dbReference type="InterPro" id="IPR027381">
    <property type="entry name" value="LytR/CpsA/Psr_C"/>
</dbReference>